<organism evidence="2 3">
    <name type="scientific">Actinokineospora terrae</name>
    <dbReference type="NCBI Taxonomy" id="155974"/>
    <lineage>
        <taxon>Bacteria</taxon>
        <taxon>Bacillati</taxon>
        <taxon>Actinomycetota</taxon>
        <taxon>Actinomycetes</taxon>
        <taxon>Pseudonocardiales</taxon>
        <taxon>Pseudonocardiaceae</taxon>
        <taxon>Actinokineospora</taxon>
    </lineage>
</organism>
<keyword evidence="3" id="KW-1185">Reference proteome</keyword>
<evidence type="ECO:0000313" key="2">
    <source>
        <dbReference type="EMBL" id="SES08483.1"/>
    </source>
</evidence>
<feature type="transmembrane region" description="Helical" evidence="1">
    <location>
        <begin position="12"/>
        <end position="34"/>
    </location>
</feature>
<evidence type="ECO:0000256" key="1">
    <source>
        <dbReference type="SAM" id="Phobius"/>
    </source>
</evidence>
<keyword evidence="1" id="KW-0812">Transmembrane</keyword>
<accession>A0A1H9UHE3</accession>
<dbReference type="EMBL" id="FOGI01000007">
    <property type="protein sequence ID" value="SES08483.1"/>
    <property type="molecule type" value="Genomic_DNA"/>
</dbReference>
<dbReference type="RefSeq" id="WP_092779535.1">
    <property type="nucleotide sequence ID" value="NZ_FOGI01000007.1"/>
</dbReference>
<proteinExistence type="predicted"/>
<dbReference type="Proteomes" id="UP000199051">
    <property type="component" value="Unassembled WGS sequence"/>
</dbReference>
<protein>
    <submittedName>
        <fullName evidence="2">Uncharacterized protein</fullName>
    </submittedName>
</protein>
<reference evidence="3" key="1">
    <citation type="submission" date="2016-10" db="EMBL/GenBank/DDBJ databases">
        <authorList>
            <person name="Varghese N."/>
            <person name="Submissions S."/>
        </authorList>
    </citation>
    <scope>NUCLEOTIDE SEQUENCE [LARGE SCALE GENOMIC DNA]</scope>
    <source>
        <strain evidence="3">DSM 44260</strain>
    </source>
</reference>
<gene>
    <name evidence="2" type="ORF">SAMN04487818_107221</name>
</gene>
<sequence>MAAETHPSRTLHVAFALFGVGLLAVVAIFVLAALGHTAPWLWAVSMAFPAGLALAVVHVVRRR</sequence>
<evidence type="ECO:0000313" key="3">
    <source>
        <dbReference type="Proteomes" id="UP000199051"/>
    </source>
</evidence>
<keyword evidence="1" id="KW-0472">Membrane</keyword>
<feature type="transmembrane region" description="Helical" evidence="1">
    <location>
        <begin position="40"/>
        <end position="60"/>
    </location>
</feature>
<name>A0A1H9UHE3_9PSEU</name>
<keyword evidence="1" id="KW-1133">Transmembrane helix</keyword>
<dbReference type="AlphaFoldDB" id="A0A1H9UHE3"/>